<protein>
    <submittedName>
        <fullName evidence="1">Uncharacterized protein</fullName>
    </submittedName>
</protein>
<name>A0ABR3M2V6_9TELE</name>
<dbReference type="EMBL" id="JAYMGO010000016">
    <property type="protein sequence ID" value="KAL1258925.1"/>
    <property type="molecule type" value="Genomic_DNA"/>
</dbReference>
<reference evidence="1 2" key="1">
    <citation type="submission" date="2023-09" db="EMBL/GenBank/DDBJ databases">
        <authorList>
            <person name="Wang M."/>
        </authorList>
    </citation>
    <scope>NUCLEOTIDE SEQUENCE [LARGE SCALE GENOMIC DNA]</scope>
    <source>
        <strain evidence="1">GT-2023</strain>
        <tissue evidence="1">Liver</tissue>
    </source>
</reference>
<organism evidence="1 2">
    <name type="scientific">Cirrhinus molitorella</name>
    <name type="common">mud carp</name>
    <dbReference type="NCBI Taxonomy" id="172907"/>
    <lineage>
        <taxon>Eukaryota</taxon>
        <taxon>Metazoa</taxon>
        <taxon>Chordata</taxon>
        <taxon>Craniata</taxon>
        <taxon>Vertebrata</taxon>
        <taxon>Euteleostomi</taxon>
        <taxon>Actinopterygii</taxon>
        <taxon>Neopterygii</taxon>
        <taxon>Teleostei</taxon>
        <taxon>Ostariophysi</taxon>
        <taxon>Cypriniformes</taxon>
        <taxon>Cyprinidae</taxon>
        <taxon>Labeoninae</taxon>
        <taxon>Labeonini</taxon>
        <taxon>Cirrhinus</taxon>
    </lineage>
</organism>
<keyword evidence="2" id="KW-1185">Reference proteome</keyword>
<comment type="caution">
    <text evidence="1">The sequence shown here is derived from an EMBL/GenBank/DDBJ whole genome shotgun (WGS) entry which is preliminary data.</text>
</comment>
<dbReference type="Proteomes" id="UP001558613">
    <property type="component" value="Unassembled WGS sequence"/>
</dbReference>
<sequence length="98" mass="10939">MAEDSGSWMPRIPSSICVGSNDRSWTERPLEESSHSERASYWLWHKREDISWKPGGEGAYTNIRSRSVASEPARLSSMKALVRGSFSECATAMNISNS</sequence>
<evidence type="ECO:0000313" key="2">
    <source>
        <dbReference type="Proteomes" id="UP001558613"/>
    </source>
</evidence>
<evidence type="ECO:0000313" key="1">
    <source>
        <dbReference type="EMBL" id="KAL1258925.1"/>
    </source>
</evidence>
<gene>
    <name evidence="1" type="ORF">QQF64_009502</name>
</gene>
<proteinExistence type="predicted"/>
<accession>A0ABR3M2V6</accession>